<keyword evidence="4 7" id="KW-0418">Kinase</keyword>
<dbReference type="Pfam" id="PF00294">
    <property type="entry name" value="PfkB"/>
    <property type="match status" value="1"/>
</dbReference>
<evidence type="ECO:0000256" key="4">
    <source>
        <dbReference type="ARBA" id="ARBA00022777"/>
    </source>
</evidence>
<dbReference type="PANTHER" id="PTHR43085">
    <property type="entry name" value="HEXOKINASE FAMILY MEMBER"/>
    <property type="match status" value="1"/>
</dbReference>
<dbReference type="InterPro" id="IPR029056">
    <property type="entry name" value="Ribokinase-like"/>
</dbReference>
<feature type="domain" description="Carbohydrate kinase PfkB" evidence="6">
    <location>
        <begin position="5"/>
        <end position="210"/>
    </location>
</feature>
<organism evidence="7 8">
    <name type="scientific">Sphingobacterium kitahiroshimense</name>
    <dbReference type="NCBI Taxonomy" id="470446"/>
    <lineage>
        <taxon>Bacteria</taxon>
        <taxon>Pseudomonadati</taxon>
        <taxon>Bacteroidota</taxon>
        <taxon>Sphingobacteriia</taxon>
        <taxon>Sphingobacteriales</taxon>
        <taxon>Sphingobacteriaceae</taxon>
        <taxon>Sphingobacterium</taxon>
    </lineage>
</organism>
<evidence type="ECO:0000259" key="6">
    <source>
        <dbReference type="Pfam" id="PF00294"/>
    </source>
</evidence>
<evidence type="ECO:0000256" key="5">
    <source>
        <dbReference type="ARBA" id="ARBA00022840"/>
    </source>
</evidence>
<keyword evidence="2" id="KW-0808">Transferase</keyword>
<dbReference type="PANTHER" id="PTHR43085:SF1">
    <property type="entry name" value="PSEUDOURIDINE KINASE-RELATED"/>
    <property type="match status" value="1"/>
</dbReference>
<gene>
    <name evidence="7" type="ORF">ABE541_26240</name>
</gene>
<keyword evidence="5" id="KW-0067">ATP-binding</keyword>
<accession>A0ABV0C190</accession>
<dbReference type="InterPro" id="IPR050306">
    <property type="entry name" value="PfkB_Carbo_kinase"/>
</dbReference>
<sequence>MDKNTVLCFGEILYRLQAKDEYFFNDDQSVVYAYPGGSEANVAVALASLSIPTTYVSVAPDHSLTKEILNTLNHKNVDTSKFIFGGERLGSYILQSANGLTSGEVIYDRKYSSFSTLKTEDIDWDELFTDCSWFHWTALTPALNEELAQLMLTALKIAHEKKITISVDLNYRSRLWQYGKQPLDIMPTLVSYCDVIMGNIWAEHKMLGTAIHEQLVRTTSSSEYFDYSSLVAQEIFEKYPKCKHIANTFRFMDNPKHNLFYGTYHSPAENKISTILETNDLIDRIGSGDAFMGGLIAAIYQGKSAQDIIDTATQLGFKKLFNKGDFINL</sequence>
<dbReference type="SUPFAM" id="SSF53613">
    <property type="entry name" value="Ribokinase-like"/>
    <property type="match status" value="1"/>
</dbReference>
<evidence type="ECO:0000313" key="7">
    <source>
        <dbReference type="EMBL" id="MEN5380790.1"/>
    </source>
</evidence>
<proteinExistence type="inferred from homology"/>
<evidence type="ECO:0000256" key="3">
    <source>
        <dbReference type="ARBA" id="ARBA00022741"/>
    </source>
</evidence>
<keyword evidence="8" id="KW-1185">Reference proteome</keyword>
<comment type="caution">
    <text evidence="7">The sequence shown here is derived from an EMBL/GenBank/DDBJ whole genome shotgun (WGS) entry which is preliminary data.</text>
</comment>
<dbReference type="GO" id="GO:0016301">
    <property type="term" value="F:kinase activity"/>
    <property type="evidence" value="ECO:0007669"/>
    <property type="project" value="UniProtKB-KW"/>
</dbReference>
<evidence type="ECO:0000256" key="2">
    <source>
        <dbReference type="ARBA" id="ARBA00022679"/>
    </source>
</evidence>
<comment type="similarity">
    <text evidence="1">Belongs to the carbohydrate kinase PfkB family.</text>
</comment>
<reference evidence="7 8" key="1">
    <citation type="submission" date="2024-04" db="EMBL/GenBank/DDBJ databases">
        <title>WGS of bacteria from Torrens River.</title>
        <authorList>
            <person name="Wyrsch E.R."/>
            <person name="Drigo B."/>
        </authorList>
    </citation>
    <scope>NUCLEOTIDE SEQUENCE [LARGE SCALE GENOMIC DNA]</scope>
    <source>
        <strain evidence="7 8">TWI391</strain>
    </source>
</reference>
<evidence type="ECO:0000313" key="8">
    <source>
        <dbReference type="Proteomes" id="UP001409291"/>
    </source>
</evidence>
<dbReference type="InterPro" id="IPR011611">
    <property type="entry name" value="PfkB_dom"/>
</dbReference>
<evidence type="ECO:0000256" key="1">
    <source>
        <dbReference type="ARBA" id="ARBA00010688"/>
    </source>
</evidence>
<keyword evidence="3" id="KW-0547">Nucleotide-binding</keyword>
<dbReference type="Proteomes" id="UP001409291">
    <property type="component" value="Unassembled WGS sequence"/>
</dbReference>
<protein>
    <submittedName>
        <fullName evidence="7">Sugar kinase</fullName>
    </submittedName>
</protein>
<dbReference type="CDD" id="cd01166">
    <property type="entry name" value="KdgK"/>
    <property type="match status" value="1"/>
</dbReference>
<dbReference type="EMBL" id="JBDJNQ010000029">
    <property type="protein sequence ID" value="MEN5380790.1"/>
    <property type="molecule type" value="Genomic_DNA"/>
</dbReference>
<dbReference type="Gene3D" id="3.40.1190.20">
    <property type="match status" value="1"/>
</dbReference>
<name>A0ABV0C190_9SPHI</name>
<dbReference type="RefSeq" id="WP_132846212.1">
    <property type="nucleotide sequence ID" value="NZ_JBDJLH010000025.1"/>
</dbReference>